<dbReference type="AlphaFoldDB" id="A0A1H9CQZ9"/>
<evidence type="ECO:0000313" key="7">
    <source>
        <dbReference type="EMBL" id="SEQ03541.1"/>
    </source>
</evidence>
<dbReference type="GO" id="GO:0015221">
    <property type="term" value="F:lipopolysaccharide transmembrane transporter activity"/>
    <property type="evidence" value="ECO:0007669"/>
    <property type="project" value="InterPro"/>
</dbReference>
<dbReference type="GO" id="GO:0005886">
    <property type="term" value="C:plasma membrane"/>
    <property type="evidence" value="ECO:0007669"/>
    <property type="project" value="InterPro"/>
</dbReference>
<accession>A0A1H9CQZ9</accession>
<evidence type="ECO:0000256" key="3">
    <source>
        <dbReference type="ARBA" id="ARBA00022692"/>
    </source>
</evidence>
<dbReference type="RefSeq" id="WP_092576270.1">
    <property type="nucleotide sequence ID" value="NZ_FOFN01000001.1"/>
</dbReference>
<evidence type="ECO:0000256" key="2">
    <source>
        <dbReference type="ARBA" id="ARBA00022519"/>
    </source>
</evidence>
<keyword evidence="4 6" id="KW-1133">Transmembrane helix</keyword>
<evidence type="ECO:0000256" key="1">
    <source>
        <dbReference type="ARBA" id="ARBA00022475"/>
    </source>
</evidence>
<keyword evidence="8" id="KW-1185">Reference proteome</keyword>
<dbReference type="GO" id="GO:0030288">
    <property type="term" value="C:outer membrane-bounded periplasmic space"/>
    <property type="evidence" value="ECO:0007669"/>
    <property type="project" value="TreeGrafter"/>
</dbReference>
<dbReference type="PANTHER" id="PTHR37481:SF1">
    <property type="entry name" value="LIPOPOLYSACCHARIDE EXPORT SYSTEM PROTEIN LPTC"/>
    <property type="match status" value="1"/>
</dbReference>
<evidence type="ECO:0000256" key="5">
    <source>
        <dbReference type="ARBA" id="ARBA00023136"/>
    </source>
</evidence>
<dbReference type="GO" id="GO:0017089">
    <property type="term" value="F:glycolipid transfer activity"/>
    <property type="evidence" value="ECO:0007669"/>
    <property type="project" value="TreeGrafter"/>
</dbReference>
<keyword evidence="2" id="KW-0997">Cell inner membrane</keyword>
<dbReference type="Pfam" id="PF06835">
    <property type="entry name" value="LptC"/>
    <property type="match status" value="1"/>
</dbReference>
<organism evidence="7 8">
    <name type="scientific">Hyunsoonleella jejuensis</name>
    <dbReference type="NCBI Taxonomy" id="419940"/>
    <lineage>
        <taxon>Bacteria</taxon>
        <taxon>Pseudomonadati</taxon>
        <taxon>Bacteroidota</taxon>
        <taxon>Flavobacteriia</taxon>
        <taxon>Flavobacteriales</taxon>
        <taxon>Flavobacteriaceae</taxon>
    </lineage>
</organism>
<dbReference type="InterPro" id="IPR010664">
    <property type="entry name" value="LipoPS_assembly_LptC-rel"/>
</dbReference>
<name>A0A1H9CQZ9_9FLAO</name>
<protein>
    <submittedName>
        <fullName evidence="7">LPS export ABC transporter protein LptC</fullName>
    </submittedName>
</protein>
<evidence type="ECO:0000256" key="6">
    <source>
        <dbReference type="SAM" id="Phobius"/>
    </source>
</evidence>
<feature type="transmembrane region" description="Helical" evidence="6">
    <location>
        <begin position="6"/>
        <end position="25"/>
    </location>
</feature>
<keyword evidence="1" id="KW-1003">Cell membrane</keyword>
<gene>
    <name evidence="7" type="ORF">SAMN05421824_0984</name>
</gene>
<evidence type="ECO:0000256" key="4">
    <source>
        <dbReference type="ARBA" id="ARBA00022989"/>
    </source>
</evidence>
<dbReference type="Proteomes" id="UP000198999">
    <property type="component" value="Unassembled WGS sequence"/>
</dbReference>
<dbReference type="PROSITE" id="PS51257">
    <property type="entry name" value="PROKAR_LIPOPROTEIN"/>
    <property type="match status" value="1"/>
</dbReference>
<dbReference type="Gene3D" id="2.60.450.10">
    <property type="entry name" value="Lipopolysaccharide (LPS) transport protein A like domain"/>
    <property type="match status" value="1"/>
</dbReference>
<dbReference type="PANTHER" id="PTHR37481">
    <property type="entry name" value="LIPOPOLYSACCHARIDE EXPORT SYSTEM PROTEIN LPTC"/>
    <property type="match status" value="1"/>
</dbReference>
<proteinExistence type="predicted"/>
<dbReference type="InterPro" id="IPR052363">
    <property type="entry name" value="LPS_export_LptC"/>
</dbReference>
<dbReference type="OrthoDB" id="1427074at2"/>
<dbReference type="EMBL" id="FOFN01000001">
    <property type="protein sequence ID" value="SEQ03541.1"/>
    <property type="molecule type" value="Genomic_DNA"/>
</dbReference>
<keyword evidence="3 6" id="KW-0812">Transmembrane</keyword>
<dbReference type="NCBIfam" id="TIGR04409">
    <property type="entry name" value="LptC_YrbK"/>
    <property type="match status" value="1"/>
</dbReference>
<dbReference type="InterPro" id="IPR026265">
    <property type="entry name" value="LptC"/>
</dbReference>
<dbReference type="STRING" id="419940.SAMN05421824_0984"/>
<evidence type="ECO:0000313" key="8">
    <source>
        <dbReference type="Proteomes" id="UP000198999"/>
    </source>
</evidence>
<reference evidence="7 8" key="1">
    <citation type="submission" date="2016-10" db="EMBL/GenBank/DDBJ databases">
        <authorList>
            <person name="de Groot N.N."/>
        </authorList>
    </citation>
    <scope>NUCLEOTIDE SEQUENCE [LARGE SCALE GENOMIC DNA]</scope>
    <source>
        <strain evidence="7 8">DSM 21035</strain>
    </source>
</reference>
<keyword evidence="5 6" id="KW-0472">Membrane</keyword>
<sequence>MQERIAKYKILNIVIALVMAMFFSCKNNFKDIQKIGISENEPIGVAENINLKYTDSGKVKAILKSPKMYDYSNRKFAYNEFTDGVNLELFEDGKKSVVVSDYAIIYNKTNIIDLQGNVVITTHSNDTLFAEQLYYDQEKEWLFTNKPVTFRTGRDLINGNGFDSNSKFTNAEVLEITGLITVDE</sequence>